<organism evidence="4 5">
    <name type="scientific">Bacillus spongiae</name>
    <dbReference type="NCBI Taxonomy" id="2683610"/>
    <lineage>
        <taxon>Bacteria</taxon>
        <taxon>Bacillati</taxon>
        <taxon>Bacillota</taxon>
        <taxon>Bacilli</taxon>
        <taxon>Bacillales</taxon>
        <taxon>Bacillaceae</taxon>
        <taxon>Bacillus</taxon>
    </lineage>
</organism>
<protein>
    <submittedName>
        <fullName evidence="4">NADAR domain-containing protein</fullName>
    </submittedName>
</protein>
<dbReference type="NCBIfam" id="TIGR02464">
    <property type="entry name" value="ribofla_fusion"/>
    <property type="match status" value="1"/>
</dbReference>
<dbReference type="Pfam" id="PF08719">
    <property type="entry name" value="NADAR"/>
    <property type="match status" value="1"/>
</dbReference>
<comment type="caution">
    <text evidence="4">The sequence shown here is derived from an EMBL/GenBank/DDBJ whole genome shotgun (WGS) entry which is preliminary data.</text>
</comment>
<evidence type="ECO:0000313" key="4">
    <source>
        <dbReference type="EMBL" id="MEI5908510.1"/>
    </source>
</evidence>
<comment type="catalytic activity">
    <reaction evidence="1">
        <text>5-amino-6-(5-phospho-D-ribosylamino)uracil + H2O = 5,6-diaminouracil + D-ribose 5-phosphate</text>
        <dbReference type="Rhea" id="RHEA:55020"/>
        <dbReference type="ChEBI" id="CHEBI:15377"/>
        <dbReference type="ChEBI" id="CHEBI:46252"/>
        <dbReference type="ChEBI" id="CHEBI:58453"/>
        <dbReference type="ChEBI" id="CHEBI:78346"/>
    </reaction>
</comment>
<dbReference type="SUPFAM" id="SSF143990">
    <property type="entry name" value="YbiA-like"/>
    <property type="match status" value="1"/>
</dbReference>
<evidence type="ECO:0000259" key="3">
    <source>
        <dbReference type="Pfam" id="PF08719"/>
    </source>
</evidence>
<gene>
    <name evidence="4" type="ORF">WAK64_15795</name>
</gene>
<dbReference type="EMBL" id="JBBAXC010000013">
    <property type="protein sequence ID" value="MEI5908510.1"/>
    <property type="molecule type" value="Genomic_DNA"/>
</dbReference>
<evidence type="ECO:0000256" key="2">
    <source>
        <dbReference type="ARBA" id="ARBA00000751"/>
    </source>
</evidence>
<evidence type="ECO:0000313" key="5">
    <source>
        <dbReference type="Proteomes" id="UP001312865"/>
    </source>
</evidence>
<comment type="catalytic activity">
    <reaction evidence="2">
        <text>2,5-diamino-6-hydroxy-4-(5-phosphoribosylamino)-pyrimidine + H2O = 2,5,6-triamino-4-hydroxypyrimidine + D-ribose 5-phosphate</text>
        <dbReference type="Rhea" id="RHEA:23436"/>
        <dbReference type="ChEBI" id="CHEBI:15377"/>
        <dbReference type="ChEBI" id="CHEBI:58614"/>
        <dbReference type="ChEBI" id="CHEBI:78346"/>
        <dbReference type="ChEBI" id="CHEBI:137796"/>
    </reaction>
</comment>
<sequence>MAIYFYKMKDDYGSFSNFSHHGFELDGSFWPTSEHYFQAMKFIGTESEEEVRRSDSPMEAAKMGRDRSKPLREDWENVKDDVMRKAVLTKFTVHKDLQSLLLSTGDQDIIEKTSNDYYWGCGKDGSGKNMLGIILMEIREQLRKKV</sequence>
<reference evidence="4 5" key="1">
    <citation type="journal article" date="2018" name="J. Microbiol.">
        <title>Bacillus spongiae sp. nov., isolated from sponge of Jeju Island.</title>
        <authorList>
            <person name="Lee G.E."/>
            <person name="Im W.T."/>
            <person name="Park J.S."/>
        </authorList>
    </citation>
    <scope>NUCLEOTIDE SEQUENCE [LARGE SCALE GENOMIC DNA]</scope>
    <source>
        <strain evidence="4 5">135PIL107-10</strain>
    </source>
</reference>
<name>A0ABU8HGX6_9BACI</name>
<dbReference type="CDD" id="cd15457">
    <property type="entry name" value="NADAR"/>
    <property type="match status" value="1"/>
</dbReference>
<evidence type="ECO:0000256" key="1">
    <source>
        <dbReference type="ARBA" id="ARBA00000022"/>
    </source>
</evidence>
<proteinExistence type="predicted"/>
<feature type="domain" description="NADAR" evidence="3">
    <location>
        <begin position="4"/>
        <end position="143"/>
    </location>
</feature>
<dbReference type="Gene3D" id="1.10.357.40">
    <property type="entry name" value="YbiA-like"/>
    <property type="match status" value="1"/>
</dbReference>
<dbReference type="InterPro" id="IPR037238">
    <property type="entry name" value="YbiA-like_sf"/>
</dbReference>
<dbReference type="InterPro" id="IPR012816">
    <property type="entry name" value="NADAR"/>
</dbReference>
<dbReference type="RefSeq" id="WP_336587958.1">
    <property type="nucleotide sequence ID" value="NZ_JBBAXC010000013.1"/>
</dbReference>
<accession>A0ABU8HGX6</accession>
<dbReference type="Proteomes" id="UP001312865">
    <property type="component" value="Unassembled WGS sequence"/>
</dbReference>
<keyword evidence="5" id="KW-1185">Reference proteome</keyword>